<sequence length="133" mass="14963">VKKFFAVATAILLLSSCGLVKAIDYSFYVPDHGEYEIHGSCFGIEDQPNQRLLITDCGGYINVLVSTLSLGLLRSSERTSTIYKNATKEYLGIKYAECEITKSRDLGGRMFEFFYSCPSRKKSVQTHETRAVR</sequence>
<organism evidence="1">
    <name type="scientific">marine metagenome</name>
    <dbReference type="NCBI Taxonomy" id="408172"/>
    <lineage>
        <taxon>unclassified sequences</taxon>
        <taxon>metagenomes</taxon>
        <taxon>ecological metagenomes</taxon>
    </lineage>
</organism>
<dbReference type="EMBL" id="UINC01089567">
    <property type="protein sequence ID" value="SVC40773.1"/>
    <property type="molecule type" value="Genomic_DNA"/>
</dbReference>
<dbReference type="AlphaFoldDB" id="A0A382LW87"/>
<reference evidence="1" key="1">
    <citation type="submission" date="2018-05" db="EMBL/GenBank/DDBJ databases">
        <authorList>
            <person name="Lanie J.A."/>
            <person name="Ng W.-L."/>
            <person name="Kazmierczak K.M."/>
            <person name="Andrzejewski T.M."/>
            <person name="Davidsen T.M."/>
            <person name="Wayne K.J."/>
            <person name="Tettelin H."/>
            <person name="Glass J.I."/>
            <person name="Rusch D."/>
            <person name="Podicherti R."/>
            <person name="Tsui H.-C.T."/>
            <person name="Winkler M.E."/>
        </authorList>
    </citation>
    <scope>NUCLEOTIDE SEQUENCE</scope>
</reference>
<name>A0A382LW87_9ZZZZ</name>
<gene>
    <name evidence="1" type="ORF">METZ01_LOCUS293627</name>
</gene>
<protein>
    <submittedName>
        <fullName evidence="1">Uncharacterized protein</fullName>
    </submittedName>
</protein>
<accession>A0A382LW87</accession>
<proteinExistence type="predicted"/>
<evidence type="ECO:0000313" key="1">
    <source>
        <dbReference type="EMBL" id="SVC40773.1"/>
    </source>
</evidence>
<feature type="non-terminal residue" evidence="1">
    <location>
        <position position="1"/>
    </location>
</feature>